<gene>
    <name evidence="3" type="primary">gatA_1</name>
    <name evidence="3" type="ORF">NCTC9381_02061</name>
</gene>
<dbReference type="EC" id="6.3.5.-" evidence="3"/>
<feature type="domain" description="Amidase" evidence="2">
    <location>
        <begin position="26"/>
        <end position="127"/>
    </location>
</feature>
<dbReference type="Pfam" id="PF01425">
    <property type="entry name" value="Amidase"/>
    <property type="match status" value="1"/>
</dbReference>
<dbReference type="GO" id="GO:0016740">
    <property type="term" value="F:transferase activity"/>
    <property type="evidence" value="ECO:0007669"/>
    <property type="project" value="UniProtKB-KW"/>
</dbReference>
<keyword evidence="4" id="KW-1185">Reference proteome</keyword>
<dbReference type="GO" id="GO:0016874">
    <property type="term" value="F:ligase activity"/>
    <property type="evidence" value="ECO:0007669"/>
    <property type="project" value="UniProtKB-KW"/>
</dbReference>
<evidence type="ECO:0000313" key="4">
    <source>
        <dbReference type="Proteomes" id="UP000254640"/>
    </source>
</evidence>
<dbReference type="Gene3D" id="3.90.1300.10">
    <property type="entry name" value="Amidase signature (AS) domain"/>
    <property type="match status" value="1"/>
</dbReference>
<accession>A0A379AF31</accession>
<sequence length="149" mass="15848">MFDSLLDEDATTMAALIRSGDVSACELTVAALARMEQREPAIQAFCTPTPELAMAQARAVDARRARGETLGALAGVPLAVKDLICTANVRTTSGSVAYKDFVPEDDDITVERLLAADAILLGKTTAPGVWLQRGSGTIRCFRRRAIPGI</sequence>
<comment type="similarity">
    <text evidence="1">Belongs to the amidase family.</text>
</comment>
<keyword evidence="3" id="KW-0436">Ligase</keyword>
<dbReference type="EMBL" id="UGSO01000001">
    <property type="protein sequence ID" value="SUB16159.1"/>
    <property type="molecule type" value="Genomic_DNA"/>
</dbReference>
<name>A0A379AF31_ENTAG</name>
<evidence type="ECO:0000256" key="1">
    <source>
        <dbReference type="ARBA" id="ARBA00009199"/>
    </source>
</evidence>
<dbReference type="SUPFAM" id="SSF75304">
    <property type="entry name" value="Amidase signature (AS) enzymes"/>
    <property type="match status" value="1"/>
</dbReference>
<dbReference type="PANTHER" id="PTHR11895:SF7">
    <property type="entry name" value="GLUTAMYL-TRNA(GLN) AMIDOTRANSFERASE SUBUNIT A, MITOCHONDRIAL"/>
    <property type="match status" value="1"/>
</dbReference>
<dbReference type="Proteomes" id="UP000254640">
    <property type="component" value="Unassembled WGS sequence"/>
</dbReference>
<dbReference type="InterPro" id="IPR000120">
    <property type="entry name" value="Amidase"/>
</dbReference>
<evidence type="ECO:0000313" key="3">
    <source>
        <dbReference type="EMBL" id="SUB16159.1"/>
    </source>
</evidence>
<protein>
    <submittedName>
        <fullName evidence="3">Glutamyl-tRNA(Gln) amidotransferase subunit A</fullName>
        <ecNumber evidence="3">6.3.5.-</ecNumber>
    </submittedName>
</protein>
<dbReference type="InterPro" id="IPR023631">
    <property type="entry name" value="Amidase_dom"/>
</dbReference>
<dbReference type="AlphaFoldDB" id="A0A379AF31"/>
<dbReference type="PANTHER" id="PTHR11895">
    <property type="entry name" value="TRANSAMIDASE"/>
    <property type="match status" value="1"/>
</dbReference>
<dbReference type="InterPro" id="IPR036928">
    <property type="entry name" value="AS_sf"/>
</dbReference>
<keyword evidence="3" id="KW-0808">Transferase</keyword>
<proteinExistence type="inferred from homology"/>
<organism evidence="3 4">
    <name type="scientific">Enterobacter agglomerans</name>
    <name type="common">Erwinia herbicola</name>
    <name type="synonym">Pantoea agglomerans</name>
    <dbReference type="NCBI Taxonomy" id="549"/>
    <lineage>
        <taxon>Bacteria</taxon>
        <taxon>Pseudomonadati</taxon>
        <taxon>Pseudomonadota</taxon>
        <taxon>Gammaproteobacteria</taxon>
        <taxon>Enterobacterales</taxon>
        <taxon>Erwiniaceae</taxon>
        <taxon>Pantoea</taxon>
        <taxon>Pantoea agglomerans group</taxon>
    </lineage>
</organism>
<reference evidence="3 4" key="1">
    <citation type="submission" date="2018-06" db="EMBL/GenBank/DDBJ databases">
        <authorList>
            <consortium name="Pathogen Informatics"/>
            <person name="Doyle S."/>
        </authorList>
    </citation>
    <scope>NUCLEOTIDE SEQUENCE [LARGE SCALE GENOMIC DNA]</scope>
    <source>
        <strain evidence="3 4">NCTC9381</strain>
    </source>
</reference>
<evidence type="ECO:0000259" key="2">
    <source>
        <dbReference type="Pfam" id="PF01425"/>
    </source>
</evidence>